<dbReference type="Proteomes" id="UP000627292">
    <property type="component" value="Unassembled WGS sequence"/>
</dbReference>
<name>A0A917MYD7_9BACT</name>
<reference evidence="2" key="2">
    <citation type="submission" date="2020-09" db="EMBL/GenBank/DDBJ databases">
        <authorList>
            <person name="Sun Q."/>
            <person name="Zhou Y."/>
        </authorList>
    </citation>
    <scope>NUCLEOTIDE SEQUENCE</scope>
    <source>
        <strain evidence="2">CGMCC 1.15290</strain>
    </source>
</reference>
<dbReference type="RefSeq" id="WP_188957314.1">
    <property type="nucleotide sequence ID" value="NZ_BMIB01000005.1"/>
</dbReference>
<dbReference type="Pfam" id="PF04545">
    <property type="entry name" value="Sigma70_r4"/>
    <property type="match status" value="1"/>
</dbReference>
<reference evidence="2" key="1">
    <citation type="journal article" date="2014" name="Int. J. Syst. Evol. Microbiol.">
        <title>Complete genome sequence of Corynebacterium casei LMG S-19264T (=DSM 44701T), isolated from a smear-ripened cheese.</title>
        <authorList>
            <consortium name="US DOE Joint Genome Institute (JGI-PGF)"/>
            <person name="Walter F."/>
            <person name="Albersmeier A."/>
            <person name="Kalinowski J."/>
            <person name="Ruckert C."/>
        </authorList>
    </citation>
    <scope>NUCLEOTIDE SEQUENCE</scope>
    <source>
        <strain evidence="2">CGMCC 1.15290</strain>
    </source>
</reference>
<dbReference type="InterPro" id="IPR036388">
    <property type="entry name" value="WH-like_DNA-bd_sf"/>
</dbReference>
<accession>A0A917MYD7</accession>
<evidence type="ECO:0000313" key="2">
    <source>
        <dbReference type="EMBL" id="GGH79202.1"/>
    </source>
</evidence>
<organism evidence="2 3">
    <name type="scientific">Filimonas zeae</name>
    <dbReference type="NCBI Taxonomy" id="1737353"/>
    <lineage>
        <taxon>Bacteria</taxon>
        <taxon>Pseudomonadati</taxon>
        <taxon>Bacteroidota</taxon>
        <taxon>Chitinophagia</taxon>
        <taxon>Chitinophagales</taxon>
        <taxon>Chitinophagaceae</taxon>
        <taxon>Filimonas</taxon>
    </lineage>
</organism>
<evidence type="ECO:0000259" key="1">
    <source>
        <dbReference type="Pfam" id="PF04545"/>
    </source>
</evidence>
<comment type="caution">
    <text evidence="2">The sequence shown here is derived from an EMBL/GenBank/DDBJ whole genome shotgun (WGS) entry which is preliminary data.</text>
</comment>
<sequence length="179" mass="20770">MKPNEILADEKTFRAIAAGDLQAYKRYCDLSFEVLRMVANRFARNEALGALVMESFYEQLWEERNELADIADPADYAMSKVCQLAMKALREARRLNMMIEDADSPEAKARQEVVERIERKVKAAGARLSANHREILDMGWRQEYSYQQIAVIKGMKLETVKRYYRQAVRIIESEPDTPE</sequence>
<dbReference type="InterPro" id="IPR013324">
    <property type="entry name" value="RNA_pol_sigma_r3/r4-like"/>
</dbReference>
<dbReference type="EMBL" id="BMIB01000005">
    <property type="protein sequence ID" value="GGH79202.1"/>
    <property type="molecule type" value="Genomic_DNA"/>
</dbReference>
<dbReference type="GO" id="GO:0006352">
    <property type="term" value="P:DNA-templated transcription initiation"/>
    <property type="evidence" value="ECO:0007669"/>
    <property type="project" value="InterPro"/>
</dbReference>
<proteinExistence type="predicted"/>
<dbReference type="Gene3D" id="1.10.10.10">
    <property type="entry name" value="Winged helix-like DNA-binding domain superfamily/Winged helix DNA-binding domain"/>
    <property type="match status" value="1"/>
</dbReference>
<dbReference type="InterPro" id="IPR007630">
    <property type="entry name" value="RNA_pol_sigma70_r4"/>
</dbReference>
<protein>
    <recommendedName>
        <fullName evidence="1">RNA polymerase sigma-70 region 4 domain-containing protein</fullName>
    </recommendedName>
</protein>
<dbReference type="SUPFAM" id="SSF88659">
    <property type="entry name" value="Sigma3 and sigma4 domains of RNA polymerase sigma factors"/>
    <property type="match status" value="1"/>
</dbReference>
<gene>
    <name evidence="2" type="ORF">GCM10011379_48210</name>
</gene>
<keyword evidence="3" id="KW-1185">Reference proteome</keyword>
<dbReference type="GO" id="GO:0003700">
    <property type="term" value="F:DNA-binding transcription factor activity"/>
    <property type="evidence" value="ECO:0007669"/>
    <property type="project" value="InterPro"/>
</dbReference>
<evidence type="ECO:0000313" key="3">
    <source>
        <dbReference type="Proteomes" id="UP000627292"/>
    </source>
</evidence>
<feature type="domain" description="RNA polymerase sigma-70 region 4" evidence="1">
    <location>
        <begin position="126"/>
        <end position="169"/>
    </location>
</feature>
<dbReference type="AlphaFoldDB" id="A0A917MYD7"/>